<evidence type="ECO:0000313" key="9">
    <source>
        <dbReference type="Proteomes" id="UP000002051"/>
    </source>
</evidence>
<keyword evidence="4" id="KW-0539">Nucleus</keyword>
<evidence type="ECO:0000256" key="5">
    <source>
        <dbReference type="RuleBase" id="RU004020"/>
    </source>
</evidence>
<dbReference type="PANTHER" id="PTHR10015:SF408">
    <property type="entry name" value="HEAT STRESS TRANSCRIPTION FACTOR A-4C"/>
    <property type="match status" value="1"/>
</dbReference>
<dbReference type="OMA" id="CTIRRHE"/>
<evidence type="ECO:0000256" key="4">
    <source>
        <dbReference type="ARBA" id="ARBA00023242"/>
    </source>
</evidence>
<gene>
    <name evidence="7" type="ordered locus">MTR_5g047190</name>
</gene>
<proteinExistence type="inferred from homology"/>
<reference evidence="7 9" key="2">
    <citation type="journal article" date="2014" name="BMC Genomics">
        <title>An improved genome release (version Mt4.0) for the model legume Medicago truncatula.</title>
        <authorList>
            <person name="Tang H."/>
            <person name="Krishnakumar V."/>
            <person name="Bidwell S."/>
            <person name="Rosen B."/>
            <person name="Chan A."/>
            <person name="Zhou S."/>
            <person name="Gentzbittel L."/>
            <person name="Childs K.L."/>
            <person name="Yandell M."/>
            <person name="Gundlach H."/>
            <person name="Mayer K.F."/>
            <person name="Schwartz D.C."/>
            <person name="Town C.D."/>
        </authorList>
    </citation>
    <scope>GENOME REANNOTATION</scope>
    <source>
        <strain evidence="8 9">cv. Jemalong A17</strain>
    </source>
</reference>
<dbReference type="PANTHER" id="PTHR10015">
    <property type="entry name" value="HEAT SHOCK TRANSCRIPTION FACTOR"/>
    <property type="match status" value="1"/>
</dbReference>
<dbReference type="Pfam" id="PF00447">
    <property type="entry name" value="HSF_DNA-bind"/>
    <property type="match status" value="1"/>
</dbReference>
<dbReference type="GO" id="GO:0043565">
    <property type="term" value="F:sequence-specific DNA binding"/>
    <property type="evidence" value="ECO:0007669"/>
    <property type="project" value="InterPro"/>
</dbReference>
<feature type="domain" description="HSF-type DNA-binding" evidence="6">
    <location>
        <begin position="1"/>
        <end position="90"/>
    </location>
</feature>
<dbReference type="GO" id="GO:0005634">
    <property type="term" value="C:nucleus"/>
    <property type="evidence" value="ECO:0007669"/>
    <property type="project" value="UniProtKB-SubCell"/>
</dbReference>
<protein>
    <submittedName>
        <fullName evidence="7">Heat shock transcription factor</fullName>
    </submittedName>
</protein>
<evidence type="ECO:0000313" key="8">
    <source>
        <dbReference type="EnsemblPlants" id="AES97215"/>
    </source>
</evidence>
<reference evidence="8" key="3">
    <citation type="submission" date="2015-04" db="UniProtKB">
        <authorList>
            <consortium name="EnsemblPlants"/>
        </authorList>
    </citation>
    <scope>IDENTIFICATION</scope>
    <source>
        <strain evidence="8">cv. Jemalong A17</strain>
    </source>
</reference>
<dbReference type="Proteomes" id="UP000002051">
    <property type="component" value="Chromosome 5"/>
</dbReference>
<keyword evidence="3" id="KW-0238">DNA-binding</keyword>
<keyword evidence="2 7" id="KW-0346">Stress response</keyword>
<accession>G7JY56</accession>
<evidence type="ECO:0000313" key="7">
    <source>
        <dbReference type="EMBL" id="AES97215.1"/>
    </source>
</evidence>
<keyword evidence="9" id="KW-1185">Reference proteome</keyword>
<dbReference type="eggNOG" id="KOG0627">
    <property type="taxonomic scope" value="Eukaryota"/>
</dbReference>
<dbReference type="PaxDb" id="3880-AES97215"/>
<evidence type="ECO:0000259" key="6">
    <source>
        <dbReference type="SMART" id="SM00415"/>
    </source>
</evidence>
<evidence type="ECO:0000256" key="3">
    <source>
        <dbReference type="ARBA" id="ARBA00023125"/>
    </source>
</evidence>
<dbReference type="InterPro" id="IPR036390">
    <property type="entry name" value="WH_DNA-bd_sf"/>
</dbReference>
<dbReference type="EMBL" id="CM001221">
    <property type="protein sequence ID" value="AES97215.1"/>
    <property type="molecule type" value="Genomic_DNA"/>
</dbReference>
<dbReference type="GO" id="GO:0003700">
    <property type="term" value="F:DNA-binding transcription factor activity"/>
    <property type="evidence" value="ECO:0007669"/>
    <property type="project" value="InterPro"/>
</dbReference>
<dbReference type="Gene3D" id="1.10.10.10">
    <property type="entry name" value="Winged helix-like DNA-binding domain superfamily/Winged helix DNA-binding domain"/>
    <property type="match status" value="1"/>
</dbReference>
<comment type="subcellular location">
    <subcellularLocation>
        <location evidence="1">Nucleus</location>
    </subcellularLocation>
</comment>
<dbReference type="EnsemblPlants" id="AES97215">
    <property type="protein sequence ID" value="AES97215"/>
    <property type="gene ID" value="MTR_5g047190"/>
</dbReference>
<dbReference type="InterPro" id="IPR000232">
    <property type="entry name" value="HSF_DNA-bd"/>
</dbReference>
<organism evidence="7 9">
    <name type="scientific">Medicago truncatula</name>
    <name type="common">Barrel medic</name>
    <name type="synonym">Medicago tribuloides</name>
    <dbReference type="NCBI Taxonomy" id="3880"/>
    <lineage>
        <taxon>Eukaryota</taxon>
        <taxon>Viridiplantae</taxon>
        <taxon>Streptophyta</taxon>
        <taxon>Embryophyta</taxon>
        <taxon>Tracheophyta</taxon>
        <taxon>Spermatophyta</taxon>
        <taxon>Magnoliopsida</taxon>
        <taxon>eudicotyledons</taxon>
        <taxon>Gunneridae</taxon>
        <taxon>Pentapetalae</taxon>
        <taxon>rosids</taxon>
        <taxon>fabids</taxon>
        <taxon>Fabales</taxon>
        <taxon>Fabaceae</taxon>
        <taxon>Papilionoideae</taxon>
        <taxon>50 kb inversion clade</taxon>
        <taxon>NPAAA clade</taxon>
        <taxon>Hologalegina</taxon>
        <taxon>IRL clade</taxon>
        <taxon>Trifolieae</taxon>
        <taxon>Medicago</taxon>
    </lineage>
</organism>
<comment type="similarity">
    <text evidence="5">Belongs to the HSF family.</text>
</comment>
<dbReference type="SMART" id="SM00415">
    <property type="entry name" value="HSF"/>
    <property type="match status" value="1"/>
</dbReference>
<sequence>MVEDSLIDSIISWSANGRSFIISNSFDLAKDSLPRYFKHNNFSSGRLIRLVRRGMRTGQGFRKVDSEKWEFANNNFVKVQPYLMKNIHMQKSFHRHSL</sequence>
<dbReference type="HOGENOM" id="CLU_144565_1_1_1"/>
<dbReference type="InterPro" id="IPR036388">
    <property type="entry name" value="WH-like_DNA-bd_sf"/>
</dbReference>
<dbReference type="AlphaFoldDB" id="G7JY56"/>
<name>G7JY56_MEDTR</name>
<reference evidence="7 9" key="1">
    <citation type="journal article" date="2011" name="Nature">
        <title>The Medicago genome provides insight into the evolution of rhizobial symbioses.</title>
        <authorList>
            <person name="Young N.D."/>
            <person name="Debelle F."/>
            <person name="Oldroyd G.E."/>
            <person name="Geurts R."/>
            <person name="Cannon S.B."/>
            <person name="Udvardi M.K."/>
            <person name="Benedito V.A."/>
            <person name="Mayer K.F."/>
            <person name="Gouzy J."/>
            <person name="Schoof H."/>
            <person name="Van de Peer Y."/>
            <person name="Proost S."/>
            <person name="Cook D.R."/>
            <person name="Meyers B.C."/>
            <person name="Spannagl M."/>
            <person name="Cheung F."/>
            <person name="De Mita S."/>
            <person name="Krishnakumar V."/>
            <person name="Gundlach H."/>
            <person name="Zhou S."/>
            <person name="Mudge J."/>
            <person name="Bharti A.K."/>
            <person name="Murray J.D."/>
            <person name="Naoumkina M.A."/>
            <person name="Rosen B."/>
            <person name="Silverstein K.A."/>
            <person name="Tang H."/>
            <person name="Rombauts S."/>
            <person name="Zhao P.X."/>
            <person name="Zhou P."/>
            <person name="Barbe V."/>
            <person name="Bardou P."/>
            <person name="Bechner M."/>
            <person name="Bellec A."/>
            <person name="Berger A."/>
            <person name="Berges H."/>
            <person name="Bidwell S."/>
            <person name="Bisseling T."/>
            <person name="Choisne N."/>
            <person name="Couloux A."/>
            <person name="Denny R."/>
            <person name="Deshpande S."/>
            <person name="Dai X."/>
            <person name="Doyle J.J."/>
            <person name="Dudez A.M."/>
            <person name="Farmer A.D."/>
            <person name="Fouteau S."/>
            <person name="Franken C."/>
            <person name="Gibelin C."/>
            <person name="Gish J."/>
            <person name="Goldstein S."/>
            <person name="Gonzalez A.J."/>
            <person name="Green P.J."/>
            <person name="Hallab A."/>
            <person name="Hartog M."/>
            <person name="Hua A."/>
            <person name="Humphray S.J."/>
            <person name="Jeong D.H."/>
            <person name="Jing Y."/>
            <person name="Jocker A."/>
            <person name="Kenton S.M."/>
            <person name="Kim D.J."/>
            <person name="Klee K."/>
            <person name="Lai H."/>
            <person name="Lang C."/>
            <person name="Lin S."/>
            <person name="Macmil S.L."/>
            <person name="Magdelenat G."/>
            <person name="Matthews L."/>
            <person name="McCorrison J."/>
            <person name="Monaghan E.L."/>
            <person name="Mun J.H."/>
            <person name="Najar F.Z."/>
            <person name="Nicholson C."/>
            <person name="Noirot C."/>
            <person name="O'Bleness M."/>
            <person name="Paule C.R."/>
            <person name="Poulain J."/>
            <person name="Prion F."/>
            <person name="Qin B."/>
            <person name="Qu C."/>
            <person name="Retzel E.F."/>
            <person name="Riddle C."/>
            <person name="Sallet E."/>
            <person name="Samain S."/>
            <person name="Samson N."/>
            <person name="Sanders I."/>
            <person name="Saurat O."/>
            <person name="Scarpelli C."/>
            <person name="Schiex T."/>
            <person name="Segurens B."/>
            <person name="Severin A.J."/>
            <person name="Sherrier D.J."/>
            <person name="Shi R."/>
            <person name="Sims S."/>
            <person name="Singer S.R."/>
            <person name="Sinharoy S."/>
            <person name="Sterck L."/>
            <person name="Viollet A."/>
            <person name="Wang B.B."/>
            <person name="Wang K."/>
            <person name="Wang M."/>
            <person name="Wang X."/>
            <person name="Warfsmann J."/>
            <person name="Weissenbach J."/>
            <person name="White D.D."/>
            <person name="White J.D."/>
            <person name="Wiley G.B."/>
            <person name="Wincker P."/>
            <person name="Xing Y."/>
            <person name="Yang L."/>
            <person name="Yao Z."/>
            <person name="Ying F."/>
            <person name="Zhai J."/>
            <person name="Zhou L."/>
            <person name="Zuber A."/>
            <person name="Denarie J."/>
            <person name="Dixon R.A."/>
            <person name="May G.D."/>
            <person name="Schwartz D.C."/>
            <person name="Rogers J."/>
            <person name="Quetier F."/>
            <person name="Town C.D."/>
            <person name="Roe B.A."/>
        </authorList>
    </citation>
    <scope>NUCLEOTIDE SEQUENCE [LARGE SCALE GENOMIC DNA]</scope>
    <source>
        <strain evidence="7">A17</strain>
        <strain evidence="8 9">cv. Jemalong A17</strain>
    </source>
</reference>
<dbReference type="SUPFAM" id="SSF46785">
    <property type="entry name" value="Winged helix' DNA-binding domain"/>
    <property type="match status" value="1"/>
</dbReference>
<evidence type="ECO:0000256" key="2">
    <source>
        <dbReference type="ARBA" id="ARBA00023016"/>
    </source>
</evidence>
<evidence type="ECO:0000256" key="1">
    <source>
        <dbReference type="ARBA" id="ARBA00004123"/>
    </source>
</evidence>
<dbReference type="STRING" id="3880.G7JY56"/>